<dbReference type="EMBL" id="BAAABW010000013">
    <property type="protein sequence ID" value="GAA0346392.1"/>
    <property type="molecule type" value="Genomic_DNA"/>
</dbReference>
<comment type="caution">
    <text evidence="1">The sequence shown here is derived from an EMBL/GenBank/DDBJ whole genome shotgun (WGS) entry which is preliminary data.</text>
</comment>
<organism evidence="1 2">
    <name type="scientific">Streptomyces blastmyceticus</name>
    <dbReference type="NCBI Taxonomy" id="68180"/>
    <lineage>
        <taxon>Bacteria</taxon>
        <taxon>Bacillati</taxon>
        <taxon>Actinomycetota</taxon>
        <taxon>Actinomycetes</taxon>
        <taxon>Kitasatosporales</taxon>
        <taxon>Streptomycetaceae</taxon>
        <taxon>Streptomyces</taxon>
    </lineage>
</organism>
<reference evidence="1 2" key="1">
    <citation type="journal article" date="2019" name="Int. J. Syst. Evol. Microbiol.">
        <title>The Global Catalogue of Microorganisms (GCM) 10K type strain sequencing project: providing services to taxonomists for standard genome sequencing and annotation.</title>
        <authorList>
            <consortium name="The Broad Institute Genomics Platform"/>
            <consortium name="The Broad Institute Genome Sequencing Center for Infectious Disease"/>
            <person name="Wu L."/>
            <person name="Ma J."/>
        </authorList>
    </citation>
    <scope>NUCLEOTIDE SEQUENCE [LARGE SCALE GENOMIC DNA]</scope>
    <source>
        <strain evidence="1 2">JCM 4565</strain>
    </source>
</reference>
<protein>
    <submittedName>
        <fullName evidence="1">Uncharacterized protein</fullName>
    </submittedName>
</protein>
<sequence>MPSAPLRTPEISHVTDVIVATLEHQGVPPYIASLAARCGIAVLVRVRLDWLAGDTRGCPILLADAFADLASLVGPSTWQGFSSAHRW</sequence>
<accession>A0ABN0WTR5</accession>
<gene>
    <name evidence="1" type="ORF">GCM10010319_23570</name>
</gene>
<proteinExistence type="predicted"/>
<evidence type="ECO:0000313" key="2">
    <source>
        <dbReference type="Proteomes" id="UP001500063"/>
    </source>
</evidence>
<dbReference type="RefSeq" id="WP_344117712.1">
    <property type="nucleotide sequence ID" value="NZ_BAAABW010000013.1"/>
</dbReference>
<keyword evidence="2" id="KW-1185">Reference proteome</keyword>
<name>A0ABN0WTR5_9ACTN</name>
<evidence type="ECO:0000313" key="1">
    <source>
        <dbReference type="EMBL" id="GAA0346392.1"/>
    </source>
</evidence>
<dbReference type="Proteomes" id="UP001500063">
    <property type="component" value="Unassembled WGS sequence"/>
</dbReference>